<reference evidence="3 4" key="1">
    <citation type="submission" date="2019-07" db="EMBL/GenBank/DDBJ databases">
        <title>Full genome sequence of Sphingomonas sp. 4R-6-7(HKS19).</title>
        <authorList>
            <person name="Im W.-T."/>
        </authorList>
    </citation>
    <scope>NUCLEOTIDE SEQUENCE [LARGE SCALE GENOMIC DNA]</scope>
    <source>
        <strain evidence="3 4">HKS19</strain>
    </source>
</reference>
<name>A0A5B8LEK5_9SPHN</name>
<dbReference type="KEGG" id="spai:FPZ24_02560"/>
<feature type="region of interest" description="Disordered" evidence="1">
    <location>
        <begin position="300"/>
        <end position="511"/>
    </location>
</feature>
<proteinExistence type="predicted"/>
<dbReference type="AlphaFoldDB" id="A0A5B8LEK5"/>
<protein>
    <submittedName>
        <fullName evidence="3">Uncharacterized protein</fullName>
    </submittedName>
</protein>
<keyword evidence="2" id="KW-0732">Signal</keyword>
<feature type="compositionally biased region" description="Gly residues" evidence="1">
    <location>
        <begin position="481"/>
        <end position="511"/>
    </location>
</feature>
<feature type="signal peptide" evidence="2">
    <location>
        <begin position="1"/>
        <end position="29"/>
    </location>
</feature>
<keyword evidence="4" id="KW-1185">Reference proteome</keyword>
<feature type="compositionally biased region" description="Basic and acidic residues" evidence="1">
    <location>
        <begin position="329"/>
        <end position="340"/>
    </location>
</feature>
<feature type="compositionally biased region" description="Low complexity" evidence="1">
    <location>
        <begin position="468"/>
        <end position="479"/>
    </location>
</feature>
<dbReference type="OrthoDB" id="7211229at2"/>
<evidence type="ECO:0000256" key="2">
    <source>
        <dbReference type="SAM" id="SignalP"/>
    </source>
</evidence>
<sequence>MLRPIFRRAMGATAVIAIAAMTAACGQQANDSQMTAATTLPELPATLPLDAAAPTNWPTAPEVAALSDARPLRSVRVANPGDDYGYADAAYDFTDVLGDAPPDYYFDYDGVDPWAWEGNDQSVVFVEPIDDGYRYYYYRPGADAPYFVRDPDYGYGYDGDGLAVIYDSYGAVVPYDRYGANRDYAARYYARGRDMYAVSRRGDRRGVNPTIWAARQPAIFAARDRWNGARERQPQWREFHDRAASRQATYWREEATRRQADTRRFGEWRAQSFRTPAPPRAIPAAWSNARWARDDAKFRPARAERVAAAVPQPQPRPDVGPQRALGGKGPDRVAFNDRGNRAGSDPRIAIDSTRPDRRMPNAGPMRVAREAQGRPQPGNQPAPAVAASADRQPERGRNRMMAAPRPERANPGNASRFQPQADRPRPERGGGNRPQFTAPQPQPRPAMAPQRQPRAESPRPQFQPQPRAPQAAPAPQQPRGNSGGGGGGGGGGRGNGGGGGGKGNGGGKRGG</sequence>
<evidence type="ECO:0000313" key="4">
    <source>
        <dbReference type="Proteomes" id="UP000315673"/>
    </source>
</evidence>
<gene>
    <name evidence="3" type="ORF">FPZ24_02560</name>
</gene>
<accession>A0A5B8LEK5</accession>
<feature type="chain" id="PRO_5022658559" evidence="2">
    <location>
        <begin position="30"/>
        <end position="511"/>
    </location>
</feature>
<dbReference type="Proteomes" id="UP000315673">
    <property type="component" value="Chromosome"/>
</dbReference>
<dbReference type="RefSeq" id="WP_146569577.1">
    <property type="nucleotide sequence ID" value="NZ_CP042306.1"/>
</dbReference>
<dbReference type="EMBL" id="CP042306">
    <property type="protein sequence ID" value="QDZ06493.1"/>
    <property type="molecule type" value="Genomic_DNA"/>
</dbReference>
<dbReference type="PROSITE" id="PS51257">
    <property type="entry name" value="PROKAR_LIPOPROTEIN"/>
    <property type="match status" value="1"/>
</dbReference>
<organism evidence="3 4">
    <name type="scientific">Sphingomonas panacisoli</name>
    <dbReference type="NCBI Taxonomy" id="1813879"/>
    <lineage>
        <taxon>Bacteria</taxon>
        <taxon>Pseudomonadati</taxon>
        <taxon>Pseudomonadota</taxon>
        <taxon>Alphaproteobacteria</taxon>
        <taxon>Sphingomonadales</taxon>
        <taxon>Sphingomonadaceae</taxon>
        <taxon>Sphingomonas</taxon>
    </lineage>
</organism>
<evidence type="ECO:0000313" key="3">
    <source>
        <dbReference type="EMBL" id="QDZ06493.1"/>
    </source>
</evidence>
<evidence type="ECO:0000256" key="1">
    <source>
        <dbReference type="SAM" id="MobiDB-lite"/>
    </source>
</evidence>